<dbReference type="AlphaFoldDB" id="A0A1B1Y815"/>
<dbReference type="RefSeq" id="WP_068827565.1">
    <property type="nucleotide sequence ID" value="NZ_CP014224.1"/>
</dbReference>
<evidence type="ECO:0008006" key="3">
    <source>
        <dbReference type="Google" id="ProtNLM"/>
    </source>
</evidence>
<dbReference type="KEGG" id="wfu:AXE80_11785"/>
<name>A0A1B1Y815_9FLAO</name>
<reference evidence="1 2" key="1">
    <citation type="submission" date="2016-02" db="EMBL/GenBank/DDBJ databases">
        <authorList>
            <person name="Wen L."/>
            <person name="He K."/>
            <person name="Yang H."/>
        </authorList>
    </citation>
    <scope>NUCLEOTIDE SEQUENCE [LARGE SCALE GENOMIC DNA]</scope>
    <source>
        <strain evidence="1 2">CZ1127</strain>
    </source>
</reference>
<proteinExistence type="predicted"/>
<evidence type="ECO:0000313" key="1">
    <source>
        <dbReference type="EMBL" id="ANW96920.1"/>
    </source>
</evidence>
<keyword evidence="2" id="KW-1185">Reference proteome</keyword>
<protein>
    <recommendedName>
        <fullName evidence="3">Lipoprotein</fullName>
    </recommendedName>
</protein>
<dbReference type="Proteomes" id="UP000092967">
    <property type="component" value="Chromosome"/>
</dbReference>
<dbReference type="EMBL" id="CP014224">
    <property type="protein sequence ID" value="ANW96920.1"/>
    <property type="molecule type" value="Genomic_DNA"/>
</dbReference>
<evidence type="ECO:0000313" key="2">
    <source>
        <dbReference type="Proteomes" id="UP000092967"/>
    </source>
</evidence>
<sequence length="184" mass="21413">MKYIALFVIFCTVFIACEQKKTQKSVKETAKNEKYLNTKDETIVFDSIAPIKIIYKDSIVDWKGYFKVTKALEGLKETTPNEALNAAEELVKDVELMRDSITVKVLDERGMRARMNVLFNQALRLQEMKDIPAITVDEIIKQTQGLFTIFRMINTKINAIYEQNDFEKELIEEDFFFSKLDSIE</sequence>
<accession>A0A1B1Y815</accession>
<dbReference type="OrthoDB" id="1431410at2"/>
<dbReference type="PROSITE" id="PS51257">
    <property type="entry name" value="PROKAR_LIPOPROTEIN"/>
    <property type="match status" value="1"/>
</dbReference>
<organism evidence="1 2">
    <name type="scientific">Wenyingzhuangia fucanilytica</name>
    <dbReference type="NCBI Taxonomy" id="1790137"/>
    <lineage>
        <taxon>Bacteria</taxon>
        <taxon>Pseudomonadati</taxon>
        <taxon>Bacteroidota</taxon>
        <taxon>Flavobacteriia</taxon>
        <taxon>Flavobacteriales</taxon>
        <taxon>Flavobacteriaceae</taxon>
        <taxon>Wenyingzhuangia</taxon>
    </lineage>
</organism>
<gene>
    <name evidence="1" type="ORF">AXE80_11785</name>
</gene>